<evidence type="ECO:0000313" key="1">
    <source>
        <dbReference type="EMBL" id="RVW48593.1"/>
    </source>
</evidence>
<protein>
    <recommendedName>
        <fullName evidence="4">GATA-type domain-containing protein</fullName>
    </recommendedName>
</protein>
<dbReference type="EMBL" id="QGNW01001249">
    <property type="protein sequence ID" value="RVW48593.1"/>
    <property type="molecule type" value="Genomic_DNA"/>
</dbReference>
<dbReference type="AlphaFoldDB" id="A0A438JUZ0"/>
<evidence type="ECO:0000313" key="2">
    <source>
        <dbReference type="EMBL" id="RVX12774.1"/>
    </source>
</evidence>
<evidence type="ECO:0000313" key="3">
    <source>
        <dbReference type="Proteomes" id="UP000288805"/>
    </source>
</evidence>
<dbReference type="InterPro" id="IPR013088">
    <property type="entry name" value="Znf_NHR/GATA"/>
</dbReference>
<sequence length="50" mass="5888">MENKTLCNACGLKYWRRQRKEGEARPYLLPDLNELPELGLDLDLNQFPQP</sequence>
<reference evidence="2 3" key="1">
    <citation type="journal article" date="2018" name="PLoS Genet.">
        <title>Population sequencing reveals clonal diversity and ancestral inbreeding in the grapevine cultivar Chardonnay.</title>
        <authorList>
            <person name="Roach M.J."/>
            <person name="Johnson D.L."/>
            <person name="Bohlmann J."/>
            <person name="van Vuuren H.J."/>
            <person name="Jones S.J."/>
            <person name="Pretorius I.S."/>
            <person name="Schmidt S.A."/>
            <person name="Borneman A.R."/>
        </authorList>
    </citation>
    <scope>NUCLEOTIDE SEQUENCE [LARGE SCALE GENOMIC DNA]</scope>
    <source>
        <strain evidence="3">cv. Chardonnay</strain>
        <strain evidence="2">I10V1</strain>
        <tissue evidence="2">Leaf</tissue>
    </source>
</reference>
<dbReference type="GO" id="GO:0008270">
    <property type="term" value="F:zinc ion binding"/>
    <property type="evidence" value="ECO:0007669"/>
    <property type="project" value="InterPro"/>
</dbReference>
<dbReference type="Proteomes" id="UP000288805">
    <property type="component" value="Unassembled WGS sequence"/>
</dbReference>
<name>A0A438JUZ0_VITVI</name>
<dbReference type="GO" id="GO:0006355">
    <property type="term" value="P:regulation of DNA-templated transcription"/>
    <property type="evidence" value="ECO:0007669"/>
    <property type="project" value="InterPro"/>
</dbReference>
<evidence type="ECO:0008006" key="4">
    <source>
        <dbReference type="Google" id="ProtNLM"/>
    </source>
</evidence>
<gene>
    <name evidence="2" type="ORF">CK203_009936</name>
    <name evidence="1" type="ORF">CK203_089941</name>
</gene>
<accession>A0A438JUZ0</accession>
<dbReference type="EMBL" id="QGNW01000026">
    <property type="protein sequence ID" value="RVX12774.1"/>
    <property type="molecule type" value="Genomic_DNA"/>
</dbReference>
<dbReference type="Gene3D" id="3.30.50.10">
    <property type="entry name" value="Erythroid Transcription Factor GATA-1, subunit A"/>
    <property type="match status" value="1"/>
</dbReference>
<comment type="caution">
    <text evidence="2">The sequence shown here is derived from an EMBL/GenBank/DDBJ whole genome shotgun (WGS) entry which is preliminary data.</text>
</comment>
<organism evidence="2 3">
    <name type="scientific">Vitis vinifera</name>
    <name type="common">Grape</name>
    <dbReference type="NCBI Taxonomy" id="29760"/>
    <lineage>
        <taxon>Eukaryota</taxon>
        <taxon>Viridiplantae</taxon>
        <taxon>Streptophyta</taxon>
        <taxon>Embryophyta</taxon>
        <taxon>Tracheophyta</taxon>
        <taxon>Spermatophyta</taxon>
        <taxon>Magnoliopsida</taxon>
        <taxon>eudicotyledons</taxon>
        <taxon>Gunneridae</taxon>
        <taxon>Pentapetalae</taxon>
        <taxon>rosids</taxon>
        <taxon>Vitales</taxon>
        <taxon>Vitaceae</taxon>
        <taxon>Viteae</taxon>
        <taxon>Vitis</taxon>
    </lineage>
</organism>
<proteinExistence type="predicted"/>